<accession>A0ABR3K9L5</accession>
<name>A0ABR3K9L5_TRISP</name>
<dbReference type="EMBL" id="JBEUSY010000468">
    <property type="protein sequence ID" value="KAL1230786.1"/>
    <property type="molecule type" value="Genomic_DNA"/>
</dbReference>
<proteinExistence type="predicted"/>
<evidence type="ECO:0000313" key="2">
    <source>
        <dbReference type="Proteomes" id="UP001558632"/>
    </source>
</evidence>
<organism evidence="1 2">
    <name type="scientific">Trichinella spiralis</name>
    <name type="common">Trichina worm</name>
    <dbReference type="NCBI Taxonomy" id="6334"/>
    <lineage>
        <taxon>Eukaryota</taxon>
        <taxon>Metazoa</taxon>
        <taxon>Ecdysozoa</taxon>
        <taxon>Nematoda</taxon>
        <taxon>Enoplea</taxon>
        <taxon>Dorylaimia</taxon>
        <taxon>Trichinellida</taxon>
        <taxon>Trichinellidae</taxon>
        <taxon>Trichinella</taxon>
    </lineage>
</organism>
<gene>
    <name evidence="1" type="ORF">TSPI_05503</name>
</gene>
<protein>
    <submittedName>
        <fullName evidence="1">Small ribosomal subunit protein</fullName>
    </submittedName>
</protein>
<sequence length="105" mass="12153">MSVIIIKHESTIHVAWVKRHRRLLRWCGAAASLMSACLKLNLLINTVNTRLIRVTCCFLILDAAEIYPTKKRLTTIRRRSLFSRSRDPAIPATPQSFFGYCQHVW</sequence>
<dbReference type="Proteomes" id="UP001558632">
    <property type="component" value="Unassembled WGS sequence"/>
</dbReference>
<reference evidence="1 2" key="1">
    <citation type="submission" date="2024-07" db="EMBL/GenBank/DDBJ databases">
        <title>Enhanced genomic and transcriptomic resources for Trichinella pseudospiralis and T. spiralis underpin the discovery of pronounced molecular differences between stages and species.</title>
        <authorList>
            <person name="Pasi K.K."/>
            <person name="La Rosa G."/>
            <person name="Gomez-Morales M.A."/>
            <person name="Tosini F."/>
            <person name="Sumanam S."/>
            <person name="Young N.D."/>
            <person name="Chang B.C."/>
            <person name="Robin G.B."/>
        </authorList>
    </citation>
    <scope>NUCLEOTIDE SEQUENCE [LARGE SCALE GENOMIC DNA]</scope>
    <source>
        <strain evidence="1">ISS534</strain>
    </source>
</reference>
<comment type="caution">
    <text evidence="1">The sequence shown here is derived from an EMBL/GenBank/DDBJ whole genome shotgun (WGS) entry which is preliminary data.</text>
</comment>
<keyword evidence="2" id="KW-1185">Reference proteome</keyword>
<evidence type="ECO:0000313" key="1">
    <source>
        <dbReference type="EMBL" id="KAL1230786.1"/>
    </source>
</evidence>